<dbReference type="Proteomes" id="UP000198635">
    <property type="component" value="Unassembled WGS sequence"/>
</dbReference>
<evidence type="ECO:0000259" key="1">
    <source>
        <dbReference type="Pfam" id="PF07238"/>
    </source>
</evidence>
<gene>
    <name evidence="2" type="ORF">SAMN04488082_105133</name>
</gene>
<evidence type="ECO:0000313" key="2">
    <source>
        <dbReference type="EMBL" id="SFJ67316.1"/>
    </source>
</evidence>
<dbReference type="EMBL" id="FORX01000005">
    <property type="protein sequence ID" value="SFJ67316.1"/>
    <property type="molecule type" value="Genomic_DNA"/>
</dbReference>
<sequence length="99" mass="11453">MSENKRMHIRKDCLVPVRYVYEGQNKTQYARLINYSDGGLCLKTRTPIQKDAKLELSLEGYSPESSMGEFDRYPVAVCWSKEIPERGLPVYETGLKYRG</sequence>
<dbReference type="AlphaFoldDB" id="A0A1I3TCC7"/>
<dbReference type="RefSeq" id="WP_092373612.1">
    <property type="nucleotide sequence ID" value="NZ_FORX01000005.1"/>
</dbReference>
<dbReference type="Pfam" id="PF07238">
    <property type="entry name" value="PilZ"/>
    <property type="match status" value="1"/>
</dbReference>
<accession>A0A1I3TCC7</accession>
<name>A0A1I3TCC7_9BACT</name>
<dbReference type="InterPro" id="IPR009875">
    <property type="entry name" value="PilZ_domain"/>
</dbReference>
<evidence type="ECO:0000313" key="3">
    <source>
        <dbReference type="Proteomes" id="UP000198635"/>
    </source>
</evidence>
<keyword evidence="3" id="KW-1185">Reference proteome</keyword>
<feature type="domain" description="PilZ" evidence="1">
    <location>
        <begin position="4"/>
        <end position="96"/>
    </location>
</feature>
<protein>
    <submittedName>
        <fullName evidence="2">PilZ domain-containing protein</fullName>
    </submittedName>
</protein>
<dbReference type="GO" id="GO:0035438">
    <property type="term" value="F:cyclic-di-GMP binding"/>
    <property type="evidence" value="ECO:0007669"/>
    <property type="project" value="InterPro"/>
</dbReference>
<dbReference type="OrthoDB" id="5516460at2"/>
<organism evidence="2 3">
    <name type="scientific">Desulfomicrobium apsheronum</name>
    <dbReference type="NCBI Taxonomy" id="52560"/>
    <lineage>
        <taxon>Bacteria</taxon>
        <taxon>Pseudomonadati</taxon>
        <taxon>Thermodesulfobacteriota</taxon>
        <taxon>Desulfovibrionia</taxon>
        <taxon>Desulfovibrionales</taxon>
        <taxon>Desulfomicrobiaceae</taxon>
        <taxon>Desulfomicrobium</taxon>
    </lineage>
</organism>
<proteinExistence type="predicted"/>
<reference evidence="3" key="1">
    <citation type="submission" date="2016-10" db="EMBL/GenBank/DDBJ databases">
        <authorList>
            <person name="Varghese N."/>
            <person name="Submissions S."/>
        </authorList>
    </citation>
    <scope>NUCLEOTIDE SEQUENCE [LARGE SCALE GENOMIC DNA]</scope>
    <source>
        <strain evidence="3">DSM 5918</strain>
    </source>
</reference>